<dbReference type="PATRIC" id="fig|1423816.3.peg.1233"/>
<accession>A0A0R1EPE9</accession>
<gene>
    <name evidence="2" type="ORF">FD51_GL001184</name>
</gene>
<feature type="transmembrane region" description="Helical" evidence="1">
    <location>
        <begin position="56"/>
        <end position="77"/>
    </location>
</feature>
<keyword evidence="1" id="KW-1133">Transmembrane helix</keyword>
<evidence type="ECO:0000256" key="1">
    <source>
        <dbReference type="SAM" id="Phobius"/>
    </source>
</evidence>
<sequence length="205" mass="23007">MDYGYWREGLTMDWVMRSDFALELGVVLYVIFEILALPLVSALTVYKKIGSMARGVIIFLSFILSVATPILVVTPLGEHLHVPDESLGIYISVLFAIMIMIPFIITLVIDLTMLHLLRNPQSKYHGQIEYFQSGGIVFLIQALLLLEWGFLFSLMSAIYTVITPPKQIEILSKALMVISWLAFPVVLIMLWKGVMGIIKKAGATN</sequence>
<feature type="transmembrane region" description="Helical" evidence="1">
    <location>
        <begin position="20"/>
        <end position="44"/>
    </location>
</feature>
<organism evidence="2 3">
    <name type="scientific">Lacticaseibacillus zeae DSM 20178 = KCTC 3804</name>
    <dbReference type="NCBI Taxonomy" id="1423816"/>
    <lineage>
        <taxon>Bacteria</taxon>
        <taxon>Bacillati</taxon>
        <taxon>Bacillota</taxon>
        <taxon>Bacilli</taxon>
        <taxon>Lactobacillales</taxon>
        <taxon>Lactobacillaceae</taxon>
        <taxon>Lacticaseibacillus</taxon>
    </lineage>
</organism>
<proteinExistence type="predicted"/>
<comment type="caution">
    <text evidence="2">The sequence shown here is derived from an EMBL/GenBank/DDBJ whole genome shotgun (WGS) entry which is preliminary data.</text>
</comment>
<protein>
    <submittedName>
        <fullName evidence="2">Uncharacterized protein</fullName>
    </submittedName>
</protein>
<feature type="transmembrane region" description="Helical" evidence="1">
    <location>
        <begin position="89"/>
        <end position="114"/>
    </location>
</feature>
<keyword evidence="1" id="KW-0472">Membrane</keyword>
<dbReference type="AlphaFoldDB" id="A0A0R1EPE9"/>
<name>A0A0R1EPE9_LACZE</name>
<dbReference type="Proteomes" id="UP000051984">
    <property type="component" value="Unassembled WGS sequence"/>
</dbReference>
<feature type="transmembrane region" description="Helical" evidence="1">
    <location>
        <begin position="174"/>
        <end position="191"/>
    </location>
</feature>
<dbReference type="EMBL" id="AZCT01000018">
    <property type="protein sequence ID" value="KRK11228.1"/>
    <property type="molecule type" value="Genomic_DNA"/>
</dbReference>
<feature type="transmembrane region" description="Helical" evidence="1">
    <location>
        <begin position="135"/>
        <end position="162"/>
    </location>
</feature>
<evidence type="ECO:0000313" key="2">
    <source>
        <dbReference type="EMBL" id="KRK11228.1"/>
    </source>
</evidence>
<reference evidence="2 3" key="1">
    <citation type="journal article" date="2015" name="Genome Announc.">
        <title>Expanding the biotechnology potential of lactobacilli through comparative genomics of 213 strains and associated genera.</title>
        <authorList>
            <person name="Sun Z."/>
            <person name="Harris H.M."/>
            <person name="McCann A."/>
            <person name="Guo C."/>
            <person name="Argimon S."/>
            <person name="Zhang W."/>
            <person name="Yang X."/>
            <person name="Jeffery I.B."/>
            <person name="Cooney J.C."/>
            <person name="Kagawa T.F."/>
            <person name="Liu W."/>
            <person name="Song Y."/>
            <person name="Salvetti E."/>
            <person name="Wrobel A."/>
            <person name="Rasinkangas P."/>
            <person name="Parkhill J."/>
            <person name="Rea M.C."/>
            <person name="O'Sullivan O."/>
            <person name="Ritari J."/>
            <person name="Douillard F.P."/>
            <person name="Paul Ross R."/>
            <person name="Yang R."/>
            <person name="Briner A.E."/>
            <person name="Felis G.E."/>
            <person name="de Vos W.M."/>
            <person name="Barrangou R."/>
            <person name="Klaenhammer T.R."/>
            <person name="Caufield P.W."/>
            <person name="Cui Y."/>
            <person name="Zhang H."/>
            <person name="O'Toole P.W."/>
        </authorList>
    </citation>
    <scope>NUCLEOTIDE SEQUENCE [LARGE SCALE GENOMIC DNA]</scope>
    <source>
        <strain evidence="2 3">DSM 20178</strain>
    </source>
</reference>
<evidence type="ECO:0000313" key="3">
    <source>
        <dbReference type="Proteomes" id="UP000051984"/>
    </source>
</evidence>
<keyword evidence="1" id="KW-0812">Transmembrane</keyword>